<dbReference type="Proteomes" id="UP000314294">
    <property type="component" value="Unassembled WGS sequence"/>
</dbReference>
<gene>
    <name evidence="1" type="ORF">EYF80_020431</name>
</gene>
<comment type="caution">
    <text evidence="1">The sequence shown here is derived from an EMBL/GenBank/DDBJ whole genome shotgun (WGS) entry which is preliminary data.</text>
</comment>
<proteinExistence type="predicted"/>
<protein>
    <submittedName>
        <fullName evidence="1">Uncharacterized protein</fullName>
    </submittedName>
</protein>
<dbReference type="AlphaFoldDB" id="A0A4Z2HUG0"/>
<evidence type="ECO:0000313" key="2">
    <source>
        <dbReference type="Proteomes" id="UP000314294"/>
    </source>
</evidence>
<evidence type="ECO:0000313" key="1">
    <source>
        <dbReference type="EMBL" id="TNN69280.1"/>
    </source>
</evidence>
<accession>A0A4Z2HUG0</accession>
<sequence>MESSKSRREEKHGSLTSTALKQGNKAKQWGRIINSLWCITAFFENGSSNFTLDSEHPWVPEKYTCQDIPWQCWSRKFYLVAKESSHRASTAWTGGAALSFTAERLPSRRKQRFVIPHSRAAVPNDIHPSGCLMKTEAPSENSHPVWKEFHPCGGDCVNEAGRRRRDDTGLKAEEQRVVLRRMNSDWRSAQWQLNDLRVVLTVLTFGGPYKYQDERYTKRNTKSTQQMKNYFTKWLQQSFLFHHQPRHLR</sequence>
<organism evidence="1 2">
    <name type="scientific">Liparis tanakae</name>
    <name type="common">Tanaka's snailfish</name>
    <dbReference type="NCBI Taxonomy" id="230148"/>
    <lineage>
        <taxon>Eukaryota</taxon>
        <taxon>Metazoa</taxon>
        <taxon>Chordata</taxon>
        <taxon>Craniata</taxon>
        <taxon>Vertebrata</taxon>
        <taxon>Euteleostomi</taxon>
        <taxon>Actinopterygii</taxon>
        <taxon>Neopterygii</taxon>
        <taxon>Teleostei</taxon>
        <taxon>Neoteleostei</taxon>
        <taxon>Acanthomorphata</taxon>
        <taxon>Eupercaria</taxon>
        <taxon>Perciformes</taxon>
        <taxon>Cottioidei</taxon>
        <taxon>Cottales</taxon>
        <taxon>Liparidae</taxon>
        <taxon>Liparis</taxon>
    </lineage>
</organism>
<reference evidence="1 2" key="1">
    <citation type="submission" date="2019-03" db="EMBL/GenBank/DDBJ databases">
        <title>First draft genome of Liparis tanakae, snailfish: a comprehensive survey of snailfish specific genes.</title>
        <authorList>
            <person name="Kim W."/>
            <person name="Song I."/>
            <person name="Jeong J.-H."/>
            <person name="Kim D."/>
            <person name="Kim S."/>
            <person name="Ryu S."/>
            <person name="Song J.Y."/>
            <person name="Lee S.K."/>
        </authorList>
    </citation>
    <scope>NUCLEOTIDE SEQUENCE [LARGE SCALE GENOMIC DNA]</scope>
    <source>
        <tissue evidence="1">Muscle</tissue>
    </source>
</reference>
<name>A0A4Z2HUG0_9TELE</name>
<keyword evidence="2" id="KW-1185">Reference proteome</keyword>
<dbReference type="EMBL" id="SRLO01000177">
    <property type="protein sequence ID" value="TNN69280.1"/>
    <property type="molecule type" value="Genomic_DNA"/>
</dbReference>